<keyword evidence="1" id="KW-0645">Protease</keyword>
<comment type="caution">
    <text evidence="3">The sequence shown here is derived from an EMBL/GenBank/DDBJ whole genome shotgun (WGS) entry which is preliminary data.</text>
</comment>
<dbReference type="GO" id="GO:0006508">
    <property type="term" value="P:proteolysis"/>
    <property type="evidence" value="ECO:0007669"/>
    <property type="project" value="UniProtKB-KW"/>
</dbReference>
<keyword evidence="1" id="KW-0862">Zinc</keyword>
<dbReference type="AlphaFoldDB" id="A0A2H9TJW5"/>
<keyword evidence="1" id="KW-0479">Metal-binding</keyword>
<dbReference type="EC" id="3.4.-.-" evidence="1"/>
<feature type="chain" id="PRO_5013986331" description="Peptide hydrolase" evidence="1">
    <location>
        <begin position="29"/>
        <end position="356"/>
    </location>
</feature>
<dbReference type="STRING" id="1246581.A0A2H9TJW5"/>
<dbReference type="Gene3D" id="3.40.630.10">
    <property type="entry name" value="Zn peptidases"/>
    <property type="match status" value="1"/>
</dbReference>
<dbReference type="Pfam" id="PF04389">
    <property type="entry name" value="Peptidase_M28"/>
    <property type="match status" value="1"/>
</dbReference>
<proteinExistence type="inferred from homology"/>
<dbReference type="Proteomes" id="UP000240830">
    <property type="component" value="Unassembled WGS sequence"/>
</dbReference>
<sequence length="356" mass="40030">MDMRRLDKDTCVMRAASLLSLFSCLTVASRVEPGKRLIKTEFEVLELNDDEVQDLIVRNAPFMDISYGPELQKSDSLPKAKLPTKLREHRASTIRTLIDDIDKELMKKHSNKLASSRSKATTGREPTEWLFRMIRHLTKNSPMRVTTQRIIHKGRPQFSISCRIESPDKNMSLDKMDRVILSAPINGGASVVAQLEVLRLVASTAVQITRPIEFLFFSAEKAGLLGSQSVIRHYQKKNISAAVLHTDIDSHTASGAEAAIGLIRDNTDRRMNRLLQILIGSYSTLPVRNIKCGYACSDYYSWHVAGYPVAGLSSGTMTKRRSHTLAKTVNFDYVKEFVNIALSYALHMTDPEVNYN</sequence>
<keyword evidence="4" id="KW-1185">Reference proteome</keyword>
<dbReference type="InterPro" id="IPR007484">
    <property type="entry name" value="Peptidase_M28"/>
</dbReference>
<keyword evidence="1" id="KW-0732">Signal</keyword>
<accession>A0A2H9TJW5</accession>
<reference evidence="3 4" key="1">
    <citation type="submission" date="2016-10" db="EMBL/GenBank/DDBJ databases">
        <title>The genome of Paramicrosporidium saccamoebae is the missing link in understanding Cryptomycota and Microsporidia evolution.</title>
        <authorList>
            <person name="Quandt C.A."/>
            <person name="Beaudet D."/>
            <person name="Corsaro D."/>
            <person name="Michel R."/>
            <person name="Corradi N."/>
            <person name="James T."/>
        </authorList>
    </citation>
    <scope>NUCLEOTIDE SEQUENCE [LARGE SCALE GENOMIC DNA]</scope>
    <source>
        <strain evidence="3 4">KSL3</strain>
    </source>
</reference>
<dbReference type="OrthoDB" id="2214at2759"/>
<gene>
    <name evidence="3" type="ORF">PSACC_02126</name>
</gene>
<organism evidence="3 4">
    <name type="scientific">Paramicrosporidium saccamoebae</name>
    <dbReference type="NCBI Taxonomy" id="1246581"/>
    <lineage>
        <taxon>Eukaryota</taxon>
        <taxon>Fungi</taxon>
        <taxon>Fungi incertae sedis</taxon>
        <taxon>Cryptomycota</taxon>
        <taxon>Cryptomycota incertae sedis</taxon>
        <taxon>Paramicrosporidium</taxon>
    </lineage>
</organism>
<evidence type="ECO:0000313" key="4">
    <source>
        <dbReference type="Proteomes" id="UP000240830"/>
    </source>
</evidence>
<dbReference type="GO" id="GO:0046872">
    <property type="term" value="F:metal ion binding"/>
    <property type="evidence" value="ECO:0007669"/>
    <property type="project" value="UniProtKB-KW"/>
</dbReference>
<feature type="signal peptide" evidence="1">
    <location>
        <begin position="1"/>
        <end position="28"/>
    </location>
</feature>
<evidence type="ECO:0000313" key="3">
    <source>
        <dbReference type="EMBL" id="PJF18051.1"/>
    </source>
</evidence>
<dbReference type="SUPFAM" id="SSF53187">
    <property type="entry name" value="Zn-dependent exopeptidases"/>
    <property type="match status" value="1"/>
</dbReference>
<evidence type="ECO:0000256" key="1">
    <source>
        <dbReference type="RuleBase" id="RU361240"/>
    </source>
</evidence>
<feature type="domain" description="Peptidase M28" evidence="2">
    <location>
        <begin position="188"/>
        <end position="327"/>
    </location>
</feature>
<dbReference type="EMBL" id="MTSL01000146">
    <property type="protein sequence ID" value="PJF18051.1"/>
    <property type="molecule type" value="Genomic_DNA"/>
</dbReference>
<comment type="similarity">
    <text evidence="1">Belongs to the peptidase M28 family.</text>
</comment>
<dbReference type="GO" id="GO:0008233">
    <property type="term" value="F:peptidase activity"/>
    <property type="evidence" value="ECO:0007669"/>
    <property type="project" value="UniProtKB-KW"/>
</dbReference>
<name>A0A2H9TJW5_9FUNG</name>
<evidence type="ECO:0000259" key="2">
    <source>
        <dbReference type="Pfam" id="PF04389"/>
    </source>
</evidence>
<keyword evidence="1 3" id="KW-0378">Hydrolase</keyword>
<protein>
    <recommendedName>
        <fullName evidence="1">Peptide hydrolase</fullName>
        <ecNumber evidence="1">3.4.-.-</ecNumber>
    </recommendedName>
</protein>